<evidence type="ECO:0000256" key="1">
    <source>
        <dbReference type="SAM" id="Phobius"/>
    </source>
</evidence>
<keyword evidence="3" id="KW-1185">Reference proteome</keyword>
<proteinExistence type="predicted"/>
<feature type="transmembrane region" description="Helical" evidence="1">
    <location>
        <begin position="284"/>
        <end position="303"/>
    </location>
</feature>
<evidence type="ECO:0000313" key="2">
    <source>
        <dbReference type="EMBL" id="KAK6923616.1"/>
    </source>
</evidence>
<dbReference type="Proteomes" id="UP001370490">
    <property type="component" value="Unassembled WGS sequence"/>
</dbReference>
<protein>
    <submittedName>
        <fullName evidence="2">Uncharacterized protein</fullName>
    </submittedName>
</protein>
<accession>A0AAN8V4V5</accession>
<organism evidence="2 3">
    <name type="scientific">Dillenia turbinata</name>
    <dbReference type="NCBI Taxonomy" id="194707"/>
    <lineage>
        <taxon>Eukaryota</taxon>
        <taxon>Viridiplantae</taxon>
        <taxon>Streptophyta</taxon>
        <taxon>Embryophyta</taxon>
        <taxon>Tracheophyta</taxon>
        <taxon>Spermatophyta</taxon>
        <taxon>Magnoliopsida</taxon>
        <taxon>eudicotyledons</taxon>
        <taxon>Gunneridae</taxon>
        <taxon>Pentapetalae</taxon>
        <taxon>Dilleniales</taxon>
        <taxon>Dilleniaceae</taxon>
        <taxon>Dillenia</taxon>
    </lineage>
</organism>
<sequence>MVVRILIACLGHRDRGLRVQQLDRRKLDQTGEATPKEAGSPSLLRYNIEVYSARAPQDVHEQLQARLVVDIPAQNQPLRDSTTCALKLTMWKHILANGAVLRTTRGKAMLPTLPQKGAAFFPSKMPVPPSGPSKQHNSVPRLRFIPATVVYGSKRLVPSGANPLFSPTSANRNLSNLYRNPRMGANGSYIASIFSLILCIFLFKSTGIRCPKAHRKPDEAIDHVSCSLATATGTISQCLPVSAYPPLPSSPAPAAETESRAIKLSERHFHSKVLSGAEVLVPDLLSILAHFLVFYLCSSFISFSFLNSFIVSDLTETASAFLPLLWFSRWYSKAGIRPSYGGRRASGAILLSSNRTPAFSS</sequence>
<keyword evidence="1" id="KW-0812">Transmembrane</keyword>
<gene>
    <name evidence="2" type="ORF">RJ641_011920</name>
</gene>
<name>A0AAN8V4V5_9MAGN</name>
<feature type="transmembrane region" description="Helical" evidence="1">
    <location>
        <begin position="183"/>
        <end position="203"/>
    </location>
</feature>
<reference evidence="2 3" key="1">
    <citation type="submission" date="2023-12" db="EMBL/GenBank/DDBJ databases">
        <title>A high-quality genome assembly for Dillenia turbinata (Dilleniales).</title>
        <authorList>
            <person name="Chanderbali A."/>
        </authorList>
    </citation>
    <scope>NUCLEOTIDE SEQUENCE [LARGE SCALE GENOMIC DNA]</scope>
    <source>
        <strain evidence="2">LSX21</strain>
        <tissue evidence="2">Leaf</tissue>
    </source>
</reference>
<dbReference type="EMBL" id="JBAMMX010000018">
    <property type="protein sequence ID" value="KAK6923616.1"/>
    <property type="molecule type" value="Genomic_DNA"/>
</dbReference>
<keyword evidence="1" id="KW-0472">Membrane</keyword>
<keyword evidence="1" id="KW-1133">Transmembrane helix</keyword>
<dbReference type="AlphaFoldDB" id="A0AAN8V4V5"/>
<evidence type="ECO:0000313" key="3">
    <source>
        <dbReference type="Proteomes" id="UP001370490"/>
    </source>
</evidence>
<comment type="caution">
    <text evidence="2">The sequence shown here is derived from an EMBL/GenBank/DDBJ whole genome shotgun (WGS) entry which is preliminary data.</text>
</comment>